<organism evidence="1 2">
    <name type="scientific">Actinomadura harenae</name>
    <dbReference type="NCBI Taxonomy" id="2483351"/>
    <lineage>
        <taxon>Bacteria</taxon>
        <taxon>Bacillati</taxon>
        <taxon>Actinomycetota</taxon>
        <taxon>Actinomycetes</taxon>
        <taxon>Streptosporangiales</taxon>
        <taxon>Thermomonosporaceae</taxon>
        <taxon>Actinomadura</taxon>
    </lineage>
</organism>
<evidence type="ECO:0000313" key="1">
    <source>
        <dbReference type="EMBL" id="RMI47605.1"/>
    </source>
</evidence>
<gene>
    <name evidence="1" type="ORF">EBO15_01505</name>
</gene>
<dbReference type="OrthoDB" id="4183062at2"/>
<dbReference type="EMBL" id="RFFG01000002">
    <property type="protein sequence ID" value="RMI47605.1"/>
    <property type="molecule type" value="Genomic_DNA"/>
</dbReference>
<dbReference type="AlphaFoldDB" id="A0A3M2MG39"/>
<dbReference type="Proteomes" id="UP000282674">
    <property type="component" value="Unassembled WGS sequence"/>
</dbReference>
<evidence type="ECO:0000313" key="2">
    <source>
        <dbReference type="Proteomes" id="UP000282674"/>
    </source>
</evidence>
<dbReference type="RefSeq" id="WP_122192455.1">
    <property type="nucleotide sequence ID" value="NZ_JBHSKC010000016.1"/>
</dbReference>
<sequence>MSRAQVRSGIAAYFGGNTYDSTDRVWTPTPLAAYGLATVRNYVPKRHPDSDFTRGLTVGRGMGTVMIVDLPQQIERRIALGGPANGIKQDVYTVDLLLYHLAKVPHSEDAQADLDALIDAIVNWIHADRTLGGAVVDAGETSAGIVKSLGQPLISGERTEIYASIRFDANTYVNA</sequence>
<keyword evidence="2" id="KW-1185">Reference proteome</keyword>
<accession>A0A3M2MG39</accession>
<comment type="caution">
    <text evidence="1">The sequence shown here is derived from an EMBL/GenBank/DDBJ whole genome shotgun (WGS) entry which is preliminary data.</text>
</comment>
<protein>
    <submittedName>
        <fullName evidence="1">Uncharacterized protein</fullName>
    </submittedName>
</protein>
<reference evidence="1 2" key="1">
    <citation type="submission" date="2018-10" db="EMBL/GenBank/DDBJ databases">
        <title>Isolation from soil.</title>
        <authorList>
            <person name="Hu J."/>
        </authorList>
    </citation>
    <scope>NUCLEOTIDE SEQUENCE [LARGE SCALE GENOMIC DNA]</scope>
    <source>
        <strain evidence="1 2">NEAU-Ht49</strain>
    </source>
</reference>
<name>A0A3M2MG39_9ACTN</name>
<proteinExistence type="predicted"/>